<evidence type="ECO:0000256" key="4">
    <source>
        <dbReference type="ARBA" id="ARBA00022692"/>
    </source>
</evidence>
<sequence>MCLQTFLETPRQSMSVCRMSEGSVSSLMSFVKTNFATIAGITGCAFIGYAIYFDRKRRTDPNYKQKIRENRRAKAQRGGGARPRGGRIPDVNNATEMQQFFLQEVQLGEELIAENQVEEGVEHLCNAIMMCGQPQQLLQIFQQTLPAEHFSLIVQKLPETRERLSRMFGVMPGDSEPLSSDSLPTTAGEAHLIEETDSRPPMVFMSGGGAPPPGVQGLIMDQDDLE</sequence>
<comment type="similarity">
    <text evidence="2">Belongs to the Tom20 family.</text>
</comment>
<evidence type="ECO:0000256" key="11">
    <source>
        <dbReference type="ARBA" id="ARBA00064251"/>
    </source>
</evidence>
<dbReference type="FunFam" id="1.20.960.10:FF:000004">
    <property type="entry name" value="Mitochondrial import receptor subunit TOM20 homolog"/>
    <property type="match status" value="1"/>
</dbReference>
<evidence type="ECO:0000256" key="14">
    <source>
        <dbReference type="SAM" id="Phobius"/>
    </source>
</evidence>
<dbReference type="AlphaFoldDB" id="A0A1I7Y1E6"/>
<evidence type="ECO:0000256" key="1">
    <source>
        <dbReference type="ARBA" id="ARBA00004572"/>
    </source>
</evidence>
<dbReference type="GO" id="GO:0030943">
    <property type="term" value="F:mitochondrion targeting sequence binding"/>
    <property type="evidence" value="ECO:0007669"/>
    <property type="project" value="TreeGrafter"/>
</dbReference>
<proteinExistence type="inferred from homology"/>
<keyword evidence="15" id="KW-1185">Reference proteome</keyword>
<evidence type="ECO:0000256" key="3">
    <source>
        <dbReference type="ARBA" id="ARBA00022448"/>
    </source>
</evidence>
<evidence type="ECO:0000256" key="9">
    <source>
        <dbReference type="ARBA" id="ARBA00023136"/>
    </source>
</evidence>
<dbReference type="Proteomes" id="UP000095287">
    <property type="component" value="Unplaced"/>
</dbReference>
<dbReference type="GO" id="GO:0005742">
    <property type="term" value="C:mitochondrial outer membrane translocase complex"/>
    <property type="evidence" value="ECO:0007669"/>
    <property type="project" value="InterPro"/>
</dbReference>
<dbReference type="InterPro" id="IPR022422">
    <property type="entry name" value="MAS20_rcpt_metazoan"/>
</dbReference>
<dbReference type="InterPro" id="IPR002056">
    <property type="entry name" value="MAS20"/>
</dbReference>
<dbReference type="Pfam" id="PF02064">
    <property type="entry name" value="MAS20"/>
    <property type="match status" value="1"/>
</dbReference>
<keyword evidence="4 14" id="KW-0812">Transmembrane</keyword>
<dbReference type="WBParaSite" id="L893_g11616.t1">
    <property type="protein sequence ID" value="L893_g11616.t1"/>
    <property type="gene ID" value="L893_g11616"/>
</dbReference>
<dbReference type="PRINTS" id="PR01989">
    <property type="entry name" value="EUOM20RECPTR"/>
</dbReference>
<evidence type="ECO:0000256" key="12">
    <source>
        <dbReference type="ARBA" id="ARBA00079364"/>
    </source>
</evidence>
<evidence type="ECO:0000313" key="15">
    <source>
        <dbReference type="Proteomes" id="UP000095287"/>
    </source>
</evidence>
<dbReference type="PANTHER" id="PTHR12430:SF0">
    <property type="entry name" value="TRANSLOCASE OF OUTER MITOCHONDRIAL MEMBRANE 20"/>
    <property type="match status" value="1"/>
</dbReference>
<dbReference type="Gene3D" id="1.20.960.10">
    <property type="entry name" value="Mitochondrial outer membrane translocase complex, subunit Tom20 domain"/>
    <property type="match status" value="1"/>
</dbReference>
<reference evidence="16" key="1">
    <citation type="submission" date="2016-11" db="UniProtKB">
        <authorList>
            <consortium name="WormBaseParasite"/>
        </authorList>
    </citation>
    <scope>IDENTIFICATION</scope>
</reference>
<dbReference type="InterPro" id="IPR023392">
    <property type="entry name" value="Tom20_dom_sf"/>
</dbReference>
<dbReference type="GO" id="GO:0016031">
    <property type="term" value="P:tRNA import into mitochondrion"/>
    <property type="evidence" value="ECO:0007669"/>
    <property type="project" value="TreeGrafter"/>
</dbReference>
<keyword evidence="9 14" id="KW-0472">Membrane</keyword>
<dbReference type="GO" id="GO:0006886">
    <property type="term" value="P:intracellular protein transport"/>
    <property type="evidence" value="ECO:0007669"/>
    <property type="project" value="InterPro"/>
</dbReference>
<evidence type="ECO:0000256" key="7">
    <source>
        <dbReference type="ARBA" id="ARBA00022989"/>
    </source>
</evidence>
<feature type="region of interest" description="Disordered" evidence="13">
    <location>
        <begin position="67"/>
        <end position="90"/>
    </location>
</feature>
<feature type="region of interest" description="Disordered" evidence="13">
    <location>
        <begin position="207"/>
        <end position="226"/>
    </location>
</feature>
<evidence type="ECO:0000256" key="13">
    <source>
        <dbReference type="SAM" id="MobiDB-lite"/>
    </source>
</evidence>
<keyword evidence="7 14" id="KW-1133">Transmembrane helix</keyword>
<keyword evidence="6" id="KW-0653">Protein transport</keyword>
<dbReference type="GO" id="GO:0008320">
    <property type="term" value="F:protein transmembrane transporter activity"/>
    <property type="evidence" value="ECO:0007669"/>
    <property type="project" value="TreeGrafter"/>
</dbReference>
<comment type="subunit">
    <text evidence="11">Forms part of the preprotein translocase complex of the outer mitochondrial membrane (TOM complex).</text>
</comment>
<dbReference type="PANTHER" id="PTHR12430">
    <property type="entry name" value="MITOCHONDRIAL IMPORT RECEPTOR SUBUNIT TOM20"/>
    <property type="match status" value="1"/>
</dbReference>
<organism evidence="15 16">
    <name type="scientific">Steinernema glaseri</name>
    <dbReference type="NCBI Taxonomy" id="37863"/>
    <lineage>
        <taxon>Eukaryota</taxon>
        <taxon>Metazoa</taxon>
        <taxon>Ecdysozoa</taxon>
        <taxon>Nematoda</taxon>
        <taxon>Chromadorea</taxon>
        <taxon>Rhabditida</taxon>
        <taxon>Tylenchina</taxon>
        <taxon>Panagrolaimomorpha</taxon>
        <taxon>Strongyloidoidea</taxon>
        <taxon>Steinernematidae</taxon>
        <taxon>Steinernema</taxon>
    </lineage>
</organism>
<dbReference type="SUPFAM" id="SSF47157">
    <property type="entry name" value="Mitochondrial import receptor subunit Tom20"/>
    <property type="match status" value="1"/>
</dbReference>
<keyword evidence="5" id="KW-1000">Mitochondrion outer membrane</keyword>
<protein>
    <recommendedName>
        <fullName evidence="10">Mitochondrial import receptor subunit TOM20 homolog</fullName>
    </recommendedName>
    <alternativeName>
        <fullName evidence="12">Translocase of outer mitochondrial membrane protein 20</fullName>
    </alternativeName>
</protein>
<keyword evidence="3" id="KW-0813">Transport</keyword>
<evidence type="ECO:0000256" key="6">
    <source>
        <dbReference type="ARBA" id="ARBA00022927"/>
    </source>
</evidence>
<evidence type="ECO:0000256" key="5">
    <source>
        <dbReference type="ARBA" id="ARBA00022787"/>
    </source>
</evidence>
<name>A0A1I7Y1E6_9BILA</name>
<keyword evidence="8" id="KW-0496">Mitochondrion</keyword>
<dbReference type="GO" id="GO:0030150">
    <property type="term" value="P:protein import into mitochondrial matrix"/>
    <property type="evidence" value="ECO:0007669"/>
    <property type="project" value="TreeGrafter"/>
</dbReference>
<evidence type="ECO:0000313" key="16">
    <source>
        <dbReference type="WBParaSite" id="L893_g11616.t1"/>
    </source>
</evidence>
<evidence type="ECO:0000256" key="10">
    <source>
        <dbReference type="ARBA" id="ARBA00040061"/>
    </source>
</evidence>
<dbReference type="PRINTS" id="PR00351">
    <property type="entry name" value="OM20RECEPTOR"/>
</dbReference>
<feature type="transmembrane region" description="Helical" evidence="14">
    <location>
        <begin position="35"/>
        <end position="53"/>
    </location>
</feature>
<evidence type="ECO:0000256" key="8">
    <source>
        <dbReference type="ARBA" id="ARBA00023128"/>
    </source>
</evidence>
<dbReference type="GO" id="GO:0006605">
    <property type="term" value="P:protein targeting"/>
    <property type="evidence" value="ECO:0007669"/>
    <property type="project" value="InterPro"/>
</dbReference>
<evidence type="ECO:0000256" key="2">
    <source>
        <dbReference type="ARBA" id="ARBA00005792"/>
    </source>
</evidence>
<comment type="subcellular location">
    <subcellularLocation>
        <location evidence="1">Mitochondrion outer membrane</location>
        <topology evidence="1">Single-pass membrane protein</topology>
    </subcellularLocation>
</comment>
<accession>A0A1I7Y1E6</accession>